<protein>
    <submittedName>
        <fullName evidence="2">Uncharacterized protein</fullName>
    </submittedName>
</protein>
<reference evidence="3" key="2">
    <citation type="submission" date="2019-10" db="EMBL/GenBank/DDBJ databases">
        <title>Conservation and host-specific expression of non-tandemly repeated heterogenous ribosome RNA gene in arbuscular mycorrhizal fungi.</title>
        <authorList>
            <person name="Maeda T."/>
            <person name="Kobayashi Y."/>
            <person name="Nakagawa T."/>
            <person name="Ezawa T."/>
            <person name="Yamaguchi K."/>
            <person name="Bino T."/>
            <person name="Nishimoto Y."/>
            <person name="Shigenobu S."/>
            <person name="Kawaguchi M."/>
        </authorList>
    </citation>
    <scope>NUCLEOTIDE SEQUENCE</scope>
    <source>
        <strain evidence="3">HR1</strain>
    </source>
</reference>
<evidence type="ECO:0000256" key="1">
    <source>
        <dbReference type="SAM" id="MobiDB-lite"/>
    </source>
</evidence>
<dbReference type="Proteomes" id="UP000247702">
    <property type="component" value="Unassembled WGS sequence"/>
</dbReference>
<keyword evidence="4" id="KW-1185">Reference proteome</keyword>
<feature type="compositionally biased region" description="Polar residues" evidence="1">
    <location>
        <begin position="1"/>
        <end position="23"/>
    </location>
</feature>
<sequence>MNSQVPNFNSKNNQPQYNSQDCATQYHERQESSTALNDVNYVVQAPSFQFQPTVTNTHVQPVHPTTFFYRPPDDFYHYYAICKEISNDSVGDLLNKLLKENNIQPNGAARN</sequence>
<dbReference type="EMBL" id="BEXD01001524">
    <property type="protein sequence ID" value="GBB94503.1"/>
    <property type="molecule type" value="Genomic_DNA"/>
</dbReference>
<comment type="caution">
    <text evidence="2">The sequence shown here is derived from an EMBL/GenBank/DDBJ whole genome shotgun (WGS) entry which is preliminary data.</text>
</comment>
<dbReference type="Proteomes" id="UP000615446">
    <property type="component" value="Unassembled WGS sequence"/>
</dbReference>
<feature type="region of interest" description="Disordered" evidence="1">
    <location>
        <begin position="1"/>
        <end position="33"/>
    </location>
</feature>
<name>A0A2Z6QW24_9GLOM</name>
<organism evidence="2 4">
    <name type="scientific">Rhizophagus clarus</name>
    <dbReference type="NCBI Taxonomy" id="94130"/>
    <lineage>
        <taxon>Eukaryota</taxon>
        <taxon>Fungi</taxon>
        <taxon>Fungi incertae sedis</taxon>
        <taxon>Mucoromycota</taxon>
        <taxon>Glomeromycotina</taxon>
        <taxon>Glomeromycetes</taxon>
        <taxon>Glomerales</taxon>
        <taxon>Glomeraceae</taxon>
        <taxon>Rhizophagus</taxon>
    </lineage>
</organism>
<reference evidence="2 4" key="1">
    <citation type="submission" date="2017-11" db="EMBL/GenBank/DDBJ databases">
        <title>The genome of Rhizophagus clarus HR1 reveals common genetic basis of auxotrophy among arbuscular mycorrhizal fungi.</title>
        <authorList>
            <person name="Kobayashi Y."/>
        </authorList>
    </citation>
    <scope>NUCLEOTIDE SEQUENCE [LARGE SCALE GENOMIC DNA]</scope>
    <source>
        <strain evidence="2 4">HR1</strain>
    </source>
</reference>
<dbReference type="OrthoDB" id="10462522at2759"/>
<dbReference type="AlphaFoldDB" id="A0A2Z6QW24"/>
<proteinExistence type="predicted"/>
<dbReference type="EMBL" id="BLAL01000037">
    <property type="protein sequence ID" value="GES78462.1"/>
    <property type="molecule type" value="Genomic_DNA"/>
</dbReference>
<gene>
    <name evidence="3" type="ORF">RCL2_000576800</name>
    <name evidence="2" type="ORF">RclHR1_02370003</name>
</gene>
<evidence type="ECO:0000313" key="4">
    <source>
        <dbReference type="Proteomes" id="UP000247702"/>
    </source>
</evidence>
<evidence type="ECO:0000313" key="3">
    <source>
        <dbReference type="EMBL" id="GES78462.1"/>
    </source>
</evidence>
<evidence type="ECO:0000313" key="2">
    <source>
        <dbReference type="EMBL" id="GBB94503.1"/>
    </source>
</evidence>
<accession>A0A2Z6QW24</accession>